<dbReference type="GO" id="GO:0080120">
    <property type="term" value="P:CAAX-box protein maturation"/>
    <property type="evidence" value="ECO:0007669"/>
    <property type="project" value="UniProtKB-ARBA"/>
</dbReference>
<dbReference type="AlphaFoldDB" id="A0AA96VP76"/>
<feature type="transmembrane region" description="Helical" evidence="2">
    <location>
        <begin position="122"/>
        <end position="143"/>
    </location>
</feature>
<sequence>MKTFSQRLKWLGRKLWLLVRVLGLLVLAVIPIVILNSSVAQVAQWAAGLVSLVLIVFMYWRAERNGLAIWNRNILTWNGFGLVALTFSGIYLSKKLGYVIMDLQGIEDTANQLYIEMILEKIPAWLAFINFVCLPAISEEIIVRGYLFKKLFEKYKVLGIVVSGLIFALLHGPTDLGSWVLYSLPGFLYGYLYYKTDYLVYPMAVHFINNAWAFLAYYYL</sequence>
<dbReference type="InterPro" id="IPR003675">
    <property type="entry name" value="Rce1/LyrA-like_dom"/>
</dbReference>
<dbReference type="Proteomes" id="UP001301526">
    <property type="component" value="Chromosome"/>
</dbReference>
<feature type="domain" description="CAAX prenyl protease 2/Lysostaphin resistance protein A-like" evidence="3">
    <location>
        <begin position="124"/>
        <end position="211"/>
    </location>
</feature>
<protein>
    <submittedName>
        <fullName evidence="4">Type II CAAX endopeptidase family protein</fullName>
    </submittedName>
</protein>
<keyword evidence="2" id="KW-0812">Transmembrane</keyword>
<dbReference type="RefSeq" id="WP_248054000.1">
    <property type="nucleotide sequence ID" value="NZ_CP118734.1"/>
</dbReference>
<dbReference type="Pfam" id="PF02517">
    <property type="entry name" value="Rce1-like"/>
    <property type="match status" value="1"/>
</dbReference>
<dbReference type="EMBL" id="CP118734">
    <property type="protein sequence ID" value="WNY48689.1"/>
    <property type="molecule type" value="Genomic_DNA"/>
</dbReference>
<dbReference type="GO" id="GO:0004175">
    <property type="term" value="F:endopeptidase activity"/>
    <property type="evidence" value="ECO:0007669"/>
    <property type="project" value="UniProtKB-ARBA"/>
</dbReference>
<evidence type="ECO:0000313" key="5">
    <source>
        <dbReference type="Proteomes" id="UP001301526"/>
    </source>
</evidence>
<name>A0AA96VP76_9STRE</name>
<dbReference type="PANTHER" id="PTHR36435">
    <property type="entry name" value="SLR1288 PROTEIN"/>
    <property type="match status" value="1"/>
</dbReference>
<proteinExistence type="inferred from homology"/>
<evidence type="ECO:0000259" key="3">
    <source>
        <dbReference type="Pfam" id="PF02517"/>
    </source>
</evidence>
<gene>
    <name evidence="4" type="ORF">PW220_08135</name>
</gene>
<accession>A0AA96VP76</accession>
<keyword evidence="2" id="KW-0472">Membrane</keyword>
<organism evidence="4 5">
    <name type="scientific">Streptococcus iners subsp. hyiners</name>
    <dbReference type="NCBI Taxonomy" id="3028083"/>
    <lineage>
        <taxon>Bacteria</taxon>
        <taxon>Bacillati</taxon>
        <taxon>Bacillota</taxon>
        <taxon>Bacilli</taxon>
        <taxon>Lactobacillales</taxon>
        <taxon>Streptococcaceae</taxon>
        <taxon>Streptococcus</taxon>
        <taxon>Streptococcus iners</taxon>
    </lineage>
</organism>
<evidence type="ECO:0000256" key="2">
    <source>
        <dbReference type="SAM" id="Phobius"/>
    </source>
</evidence>
<feature type="transmembrane region" description="Helical" evidence="2">
    <location>
        <begin position="42"/>
        <end position="62"/>
    </location>
</feature>
<evidence type="ECO:0000313" key="4">
    <source>
        <dbReference type="EMBL" id="WNY48689.1"/>
    </source>
</evidence>
<comment type="similarity">
    <text evidence="1">Belongs to the UPF0177 family.</text>
</comment>
<dbReference type="PANTHER" id="PTHR36435:SF1">
    <property type="entry name" value="CAAX AMINO TERMINAL PROTEASE FAMILY PROTEIN"/>
    <property type="match status" value="1"/>
</dbReference>
<feature type="transmembrane region" description="Helical" evidence="2">
    <location>
        <begin position="15"/>
        <end position="36"/>
    </location>
</feature>
<keyword evidence="5" id="KW-1185">Reference proteome</keyword>
<keyword evidence="2" id="KW-1133">Transmembrane helix</keyword>
<feature type="transmembrane region" description="Helical" evidence="2">
    <location>
        <begin position="199"/>
        <end position="219"/>
    </location>
</feature>
<reference evidence="4 5" key="1">
    <citation type="submission" date="2023-02" db="EMBL/GenBank/DDBJ databases">
        <title>Streptococcus sp. Genome Sequencing and Assembly.</title>
        <authorList>
            <person name="Shore S.M."/>
            <person name="Nicholson T.L."/>
        </authorList>
    </citation>
    <scope>NUCLEOTIDE SEQUENCE [LARGE SCALE GENOMIC DNA]</scope>
    <source>
        <strain evidence="4 5">29892</strain>
    </source>
</reference>
<evidence type="ECO:0000256" key="1">
    <source>
        <dbReference type="ARBA" id="ARBA00009067"/>
    </source>
</evidence>
<feature type="transmembrane region" description="Helical" evidence="2">
    <location>
        <begin position="74"/>
        <end position="93"/>
    </location>
</feature>
<dbReference type="InterPro" id="IPR052710">
    <property type="entry name" value="CAAX_protease"/>
</dbReference>